<organism evidence="1 2">
    <name type="scientific">Massilia polaris</name>
    <dbReference type="NCBI Taxonomy" id="2728846"/>
    <lineage>
        <taxon>Bacteria</taxon>
        <taxon>Pseudomonadati</taxon>
        <taxon>Pseudomonadota</taxon>
        <taxon>Betaproteobacteria</taxon>
        <taxon>Burkholderiales</taxon>
        <taxon>Oxalobacteraceae</taxon>
        <taxon>Telluria group</taxon>
        <taxon>Massilia</taxon>
    </lineage>
</organism>
<keyword evidence="2" id="KW-1185">Reference proteome</keyword>
<dbReference type="EMBL" id="JABBGG010000018">
    <property type="protein sequence ID" value="NML63476.1"/>
    <property type="molecule type" value="Genomic_DNA"/>
</dbReference>
<reference evidence="1 2" key="1">
    <citation type="submission" date="2020-04" db="EMBL/GenBank/DDBJ databases">
        <title>Massilia sp. RP-1-19 isolated from soil.</title>
        <authorList>
            <person name="Dahal R.H."/>
        </authorList>
    </citation>
    <scope>NUCLEOTIDE SEQUENCE [LARGE SCALE GENOMIC DNA]</scope>
    <source>
        <strain evidence="1 2">RP-1-19</strain>
    </source>
</reference>
<proteinExistence type="predicted"/>
<dbReference type="Proteomes" id="UP000583752">
    <property type="component" value="Unassembled WGS sequence"/>
</dbReference>
<dbReference type="AlphaFoldDB" id="A0A848HNG7"/>
<evidence type="ECO:0000313" key="1">
    <source>
        <dbReference type="EMBL" id="NML63476.1"/>
    </source>
</evidence>
<sequence>MHISIDNNGISLVDAPPGRLRADPDANQSHPRESYVYAHLDQDGNIFYIGKGAGRRAWSDDRHPLWHRYVERRTGGKYEVKVLIEGLSADEAERLESQWLAQEVATLVNWINMARRSDYGAIDQFRRLRNANRALAQLARELEKDAPAQAAEKYAAAIAAIAEYAFIKFELDLVGDLIDDENAEFGFSGDLAILERYTMVLVKLGRAPEAKAAIKDYIAKYKRDQSRSSFEKMYARVEKALRKA</sequence>
<protein>
    <recommendedName>
        <fullName evidence="3">GIY-YIG domain-containing protein</fullName>
    </recommendedName>
</protein>
<comment type="caution">
    <text evidence="1">The sequence shown here is derived from an EMBL/GenBank/DDBJ whole genome shotgun (WGS) entry which is preliminary data.</text>
</comment>
<evidence type="ECO:0008006" key="3">
    <source>
        <dbReference type="Google" id="ProtNLM"/>
    </source>
</evidence>
<dbReference type="RefSeq" id="WP_169469466.1">
    <property type="nucleotide sequence ID" value="NZ_JABBGG010000018.1"/>
</dbReference>
<evidence type="ECO:0000313" key="2">
    <source>
        <dbReference type="Proteomes" id="UP000583752"/>
    </source>
</evidence>
<name>A0A848HNG7_9BURK</name>
<accession>A0A848HNG7</accession>
<gene>
    <name evidence="1" type="ORF">HHL21_20775</name>
</gene>